<name>A0ABM6W7R6_9STRE</name>
<reference evidence="2 3" key="1">
    <citation type="submission" date="2018-05" db="EMBL/GenBank/DDBJ databases">
        <title>Complete genome sequences of Streptococcus sobrinus.</title>
        <authorList>
            <person name="Sales M."/>
            <person name="Jensen P.A."/>
        </authorList>
    </citation>
    <scope>NUCLEOTIDE SEQUENCE [LARGE SCALE GENOMIC DNA]</scope>
    <source>
        <strain evidence="2 3">SL1</strain>
    </source>
</reference>
<dbReference type="GeneID" id="93924414"/>
<feature type="transmembrane region" description="Helical" evidence="1">
    <location>
        <begin position="21"/>
        <end position="39"/>
    </location>
</feature>
<keyword evidence="1" id="KW-0812">Transmembrane</keyword>
<keyword evidence="3" id="KW-1185">Reference proteome</keyword>
<dbReference type="EMBL" id="CP029490">
    <property type="protein sequence ID" value="AWN21259.1"/>
    <property type="molecule type" value="Genomic_DNA"/>
</dbReference>
<gene>
    <name evidence="2" type="ORF">DK182_07825</name>
</gene>
<keyword evidence="1" id="KW-1133">Transmembrane helix</keyword>
<dbReference type="RefSeq" id="WP_002961008.1">
    <property type="nucleotide sequence ID" value="NZ_CP029490.1"/>
</dbReference>
<evidence type="ECO:0000256" key="1">
    <source>
        <dbReference type="SAM" id="Phobius"/>
    </source>
</evidence>
<protein>
    <submittedName>
        <fullName evidence="2">Uncharacterized protein</fullName>
    </submittedName>
</protein>
<keyword evidence="1" id="KW-0472">Membrane</keyword>
<organism evidence="2 3">
    <name type="scientific">Streptococcus sobrinus</name>
    <dbReference type="NCBI Taxonomy" id="1310"/>
    <lineage>
        <taxon>Bacteria</taxon>
        <taxon>Bacillati</taxon>
        <taxon>Bacillota</taxon>
        <taxon>Bacilli</taxon>
        <taxon>Lactobacillales</taxon>
        <taxon>Streptococcaceae</taxon>
        <taxon>Streptococcus</taxon>
    </lineage>
</organism>
<accession>A0ABM6W7R6</accession>
<evidence type="ECO:0000313" key="3">
    <source>
        <dbReference type="Proteomes" id="UP000245369"/>
    </source>
</evidence>
<sequence length="82" mass="9275">MFKSLAKNAQNQAEFKKSLTRYITPLIGFTAVYLTTISSSDYSDWLMLLLTILEIATATISIYGSALLANPKSLSRYYEKFH</sequence>
<proteinExistence type="predicted"/>
<dbReference type="Proteomes" id="UP000245369">
    <property type="component" value="Chromosome"/>
</dbReference>
<feature type="transmembrane region" description="Helical" evidence="1">
    <location>
        <begin position="45"/>
        <end position="69"/>
    </location>
</feature>
<evidence type="ECO:0000313" key="2">
    <source>
        <dbReference type="EMBL" id="AWN21259.1"/>
    </source>
</evidence>